<gene>
    <name evidence="1" type="ORF">SAMN06265173_1385</name>
</gene>
<evidence type="ECO:0000313" key="2">
    <source>
        <dbReference type="Proteomes" id="UP000316030"/>
    </source>
</evidence>
<keyword evidence="2" id="KW-1185">Reference proteome</keyword>
<organism evidence="1 2">
    <name type="scientific">Thalassovita litoralis</name>
    <dbReference type="NCBI Taxonomy" id="1010611"/>
    <lineage>
        <taxon>Bacteria</taxon>
        <taxon>Pseudomonadati</taxon>
        <taxon>Pseudomonadota</taxon>
        <taxon>Alphaproteobacteria</taxon>
        <taxon>Rhodobacterales</taxon>
        <taxon>Roseobacteraceae</taxon>
        <taxon>Thalassovita</taxon>
    </lineage>
</organism>
<dbReference type="OrthoDB" id="7870889at2"/>
<dbReference type="AlphaFoldDB" id="A0A521FQC5"/>
<dbReference type="RefSeq" id="WP_142494754.1">
    <property type="nucleotide sequence ID" value="NZ_FXTO01000038.1"/>
</dbReference>
<reference evidence="1 2" key="1">
    <citation type="submission" date="2017-05" db="EMBL/GenBank/DDBJ databases">
        <authorList>
            <person name="Varghese N."/>
            <person name="Submissions S."/>
        </authorList>
    </citation>
    <scope>NUCLEOTIDE SEQUENCE [LARGE SCALE GENOMIC DNA]</scope>
    <source>
        <strain evidence="1 2">DSM 29506</strain>
    </source>
</reference>
<evidence type="ECO:0000313" key="1">
    <source>
        <dbReference type="EMBL" id="SMO97671.1"/>
    </source>
</evidence>
<proteinExistence type="predicted"/>
<name>A0A521FQC5_9RHOB</name>
<accession>A0A521FQC5</accession>
<sequence length="61" mass="6557">MPLIPDIDAFVGRAAIVEYDGGLSRSRAEDVAARAQGGRDAAHYWQVLADYVVTGKLGDHD</sequence>
<dbReference type="EMBL" id="FXTO01000038">
    <property type="protein sequence ID" value="SMO97671.1"/>
    <property type="molecule type" value="Genomic_DNA"/>
</dbReference>
<protein>
    <submittedName>
        <fullName evidence="1">Uncharacterized protein</fullName>
    </submittedName>
</protein>
<dbReference type="Proteomes" id="UP000316030">
    <property type="component" value="Unassembled WGS sequence"/>
</dbReference>